<sequence length="184" mass="19949">MLNPEVSKLGQQAALKAIKKWGQPISKITHLIFCTASCVDMPGADFQLVKLLSLNPSVTRTMIYEAGCYVDATVLRLAKDFAENNEGARILVVCAEITTVFFHGLTDTHIDILVGQAHGASAVIVGANLEPEIERPLFEIVACRQTIIPNSEHGVVANIREMGFNYYLSGEVPKFVGGNVGFSD</sequence>
<reference evidence="4 5" key="1">
    <citation type="journal article" date="2019" name="G3 (Bethesda)">
        <title>Sequencing of a Wild Apple (Malus baccata) Genome Unravels the Differences Between Cultivated and Wild Apple Species Regarding Disease Resistance and Cold Tolerance.</title>
        <authorList>
            <person name="Chen X."/>
        </authorList>
    </citation>
    <scope>NUCLEOTIDE SEQUENCE [LARGE SCALE GENOMIC DNA]</scope>
    <source>
        <strain evidence="5">cv. Shandingzi</strain>
        <tissue evidence="4">Leaves</tissue>
    </source>
</reference>
<dbReference type="AlphaFoldDB" id="A0A540M3C0"/>
<dbReference type="Gene3D" id="3.40.47.10">
    <property type="match status" value="2"/>
</dbReference>
<comment type="caution">
    <text evidence="4">The sequence shown here is derived from an EMBL/GenBank/DDBJ whole genome shotgun (WGS) entry which is preliminary data.</text>
</comment>
<dbReference type="InterPro" id="IPR016039">
    <property type="entry name" value="Thiolase-like"/>
</dbReference>
<keyword evidence="2" id="KW-0012">Acyltransferase</keyword>
<dbReference type="PANTHER" id="PTHR11877">
    <property type="entry name" value="HYDROXYMETHYLGLUTARYL-COA SYNTHASE"/>
    <property type="match status" value="1"/>
</dbReference>
<dbReference type="InterPro" id="IPR001099">
    <property type="entry name" value="Chalcone/stilbene_synt_N"/>
</dbReference>
<dbReference type="Proteomes" id="UP000315295">
    <property type="component" value="Unassembled WGS sequence"/>
</dbReference>
<protein>
    <recommendedName>
        <fullName evidence="3">Chalcone/stilbene synthase N-terminal domain-containing protein</fullName>
    </recommendedName>
</protein>
<dbReference type="GO" id="GO:0030639">
    <property type="term" value="P:polyketide biosynthetic process"/>
    <property type="evidence" value="ECO:0007669"/>
    <property type="project" value="TreeGrafter"/>
</dbReference>
<keyword evidence="5" id="KW-1185">Reference proteome</keyword>
<dbReference type="GO" id="GO:0016747">
    <property type="term" value="F:acyltransferase activity, transferring groups other than amino-acyl groups"/>
    <property type="evidence" value="ECO:0007669"/>
    <property type="project" value="InterPro"/>
</dbReference>
<evidence type="ECO:0000256" key="2">
    <source>
        <dbReference type="ARBA" id="ARBA00023315"/>
    </source>
</evidence>
<dbReference type="SUPFAM" id="SSF53901">
    <property type="entry name" value="Thiolase-like"/>
    <property type="match status" value="2"/>
</dbReference>
<keyword evidence="1" id="KW-0808">Transferase</keyword>
<dbReference type="EMBL" id="VIEB01000374">
    <property type="protein sequence ID" value="TQD93198.1"/>
    <property type="molecule type" value="Genomic_DNA"/>
</dbReference>
<proteinExistence type="predicted"/>
<dbReference type="Pfam" id="PF00195">
    <property type="entry name" value="Chal_sti_synt_N"/>
    <property type="match status" value="1"/>
</dbReference>
<accession>A0A540M3C0</accession>
<feature type="domain" description="Chalcone/stilbene synthase N-terminal" evidence="3">
    <location>
        <begin position="2"/>
        <end position="128"/>
    </location>
</feature>
<dbReference type="InterPro" id="IPR011141">
    <property type="entry name" value="Polyketide_synthase_type-III"/>
</dbReference>
<evidence type="ECO:0000313" key="5">
    <source>
        <dbReference type="Proteomes" id="UP000315295"/>
    </source>
</evidence>
<evidence type="ECO:0000259" key="3">
    <source>
        <dbReference type="Pfam" id="PF00195"/>
    </source>
</evidence>
<gene>
    <name evidence="4" type="ORF">C1H46_021201</name>
</gene>
<name>A0A540M3C0_MALBA</name>
<dbReference type="PANTHER" id="PTHR11877:SF14">
    <property type="entry name" value="CHALCONE SYNTHASE"/>
    <property type="match status" value="1"/>
</dbReference>
<evidence type="ECO:0000313" key="4">
    <source>
        <dbReference type="EMBL" id="TQD93198.1"/>
    </source>
</evidence>
<evidence type="ECO:0000256" key="1">
    <source>
        <dbReference type="ARBA" id="ARBA00022679"/>
    </source>
</evidence>
<organism evidence="4 5">
    <name type="scientific">Malus baccata</name>
    <name type="common">Siberian crab apple</name>
    <name type="synonym">Pyrus baccata</name>
    <dbReference type="NCBI Taxonomy" id="106549"/>
    <lineage>
        <taxon>Eukaryota</taxon>
        <taxon>Viridiplantae</taxon>
        <taxon>Streptophyta</taxon>
        <taxon>Embryophyta</taxon>
        <taxon>Tracheophyta</taxon>
        <taxon>Spermatophyta</taxon>
        <taxon>Magnoliopsida</taxon>
        <taxon>eudicotyledons</taxon>
        <taxon>Gunneridae</taxon>
        <taxon>Pentapetalae</taxon>
        <taxon>rosids</taxon>
        <taxon>fabids</taxon>
        <taxon>Rosales</taxon>
        <taxon>Rosaceae</taxon>
        <taxon>Amygdaloideae</taxon>
        <taxon>Maleae</taxon>
        <taxon>Malus</taxon>
    </lineage>
</organism>